<feature type="compositionally biased region" description="Low complexity" evidence="1">
    <location>
        <begin position="866"/>
        <end position="876"/>
    </location>
</feature>
<evidence type="ECO:0000313" key="5">
    <source>
        <dbReference type="Proteomes" id="UP001189429"/>
    </source>
</evidence>
<feature type="compositionally biased region" description="Low complexity" evidence="1">
    <location>
        <begin position="721"/>
        <end position="730"/>
    </location>
</feature>
<comment type="caution">
    <text evidence="4">The sequence shown here is derived from an EMBL/GenBank/DDBJ whole genome shotgun (WGS) entry which is preliminary data.</text>
</comment>
<dbReference type="EMBL" id="CAUYUJ010016200">
    <property type="protein sequence ID" value="CAK0862833.1"/>
    <property type="molecule type" value="Genomic_DNA"/>
</dbReference>
<feature type="compositionally biased region" description="Low complexity" evidence="1">
    <location>
        <begin position="905"/>
        <end position="923"/>
    </location>
</feature>
<feature type="region of interest" description="Disordered" evidence="1">
    <location>
        <begin position="634"/>
        <end position="1005"/>
    </location>
</feature>
<evidence type="ECO:0000313" key="4">
    <source>
        <dbReference type="EMBL" id="CAK0862833.1"/>
    </source>
</evidence>
<sequence length="1126" mass="117825">MRGFPGPAPGRRWALGLLAAASALGLGRAAGAPRGGSLSLQARLNRTYATLPRGRGGLPGASAVRYLARRYLRAEHGWVAKGLDLEPLAAGVNASALAARRASAVLRVPRGLPVEGKDALRAVLEEEPERGFSLEEAAGFVGALEHALVDSCVTTLRRAMRVAADIRGKGGESLQSVLYVYGVLTRGGRELESKLARLQDKEEVRARLARSVRSFDKEFEEMLETTVFKVSKYLTGKPGTIFEKALKGARMLQMQFAHFVAKQCGVFRSTLSKQDTLGSGQLRLAGAWGTSVHRWALVETPEFLSSLGVLVKKGVYGGGPGLLIPNYISSMSGCTEPAHRHFVYCCPDECEEEVIPRIEVRADGPRVAAESVWAAVRPLLKSPPRTRAAREALRSELGALGRGPNDTTVAVHGRPLARWLHRAFPDKCRMPVAGPPLVVDPALLPNTAEAAGVWVAVSSDEVLGIKNHLNTRWGADRMGSEPASFAWRSRWTLHEEFVLISRLLKERRDLRGPDHDNDDEDLRDLQVAEALEDALNMRILAATAETGSVGSNPAYHLLAAAAAVGGSPVFAFGLHAVLRVVGVAASVVMLPVVAGLVSTLSPVLSALAAMWAALRRVGSALVGILCRRTAAKADPKLRQARPGPFAKAREAAQHRPQPQEPTPPQAATHPERQAIKPSQAPTAPPLPPESSELQRSRPDDWASPPAPEAAVVAPPEPHPEPAATDPVPQALEPPAPAAAGTRGTAILKSASSWADMHDNDDEPPCPSIWAAADLAGPPERPRGLQLVSALVGGKSSTPRAPQPAAKLAPSAAPARAQPTAAPPAGACAHGVPPTAPPSQPPTRGLALVKGLLGSRPQHAPEPPGGLAPAAAQAAPATAPPRSTPSLRVPPAPAATGARRWQEPRVAAGGAEAPAPAAVHGVPAYRGSVGGRALPVAPSGPAPAALARGRTEAHGNGGADRGAGHGAGGKEGGRGSTAPREAAATAGEARASGGDPPEDEDKHPSRPLDAWFRRRVFELRVMVSMGTTDLLGVLEALTDEQLAPPYAEAKMWLGLDEGEPLPEALEGLVSEFLARRRELRGVGAESVCAPGRASAGSEGSPGKSGEHPQRKPKGGSACRWVPKQSQA</sequence>
<feature type="compositionally biased region" description="Low complexity" evidence="1">
    <location>
        <begin position="802"/>
        <end position="832"/>
    </location>
</feature>
<evidence type="ECO:0000256" key="2">
    <source>
        <dbReference type="SAM" id="Phobius"/>
    </source>
</evidence>
<feature type="region of interest" description="Disordered" evidence="1">
    <location>
        <begin position="1083"/>
        <end position="1126"/>
    </location>
</feature>
<protein>
    <submittedName>
        <fullName evidence="4">Uncharacterized protein</fullName>
    </submittedName>
</protein>
<keyword evidence="2" id="KW-0472">Membrane</keyword>
<feature type="compositionally biased region" description="Gly residues" evidence="1">
    <location>
        <begin position="954"/>
        <end position="969"/>
    </location>
</feature>
<organism evidence="4 5">
    <name type="scientific">Prorocentrum cordatum</name>
    <dbReference type="NCBI Taxonomy" id="2364126"/>
    <lineage>
        <taxon>Eukaryota</taxon>
        <taxon>Sar</taxon>
        <taxon>Alveolata</taxon>
        <taxon>Dinophyceae</taxon>
        <taxon>Prorocentrales</taxon>
        <taxon>Prorocentraceae</taxon>
        <taxon>Prorocentrum</taxon>
    </lineage>
</organism>
<keyword evidence="2" id="KW-0812">Transmembrane</keyword>
<name>A0ABN9UU23_9DINO</name>
<feature type="transmembrane region" description="Helical" evidence="2">
    <location>
        <begin position="554"/>
        <end position="578"/>
    </location>
</feature>
<feature type="compositionally biased region" description="Low complexity" evidence="1">
    <location>
        <begin position="975"/>
        <end position="993"/>
    </location>
</feature>
<dbReference type="Proteomes" id="UP001189429">
    <property type="component" value="Unassembled WGS sequence"/>
</dbReference>
<gene>
    <name evidence="4" type="ORF">PCOR1329_LOCUS51151</name>
</gene>
<reference evidence="4" key="1">
    <citation type="submission" date="2023-10" db="EMBL/GenBank/DDBJ databases">
        <authorList>
            <person name="Chen Y."/>
            <person name="Shah S."/>
            <person name="Dougan E. K."/>
            <person name="Thang M."/>
            <person name="Chan C."/>
        </authorList>
    </citation>
    <scope>NUCLEOTIDE SEQUENCE [LARGE SCALE GENOMIC DNA]</scope>
</reference>
<keyword evidence="2" id="KW-1133">Transmembrane helix</keyword>
<proteinExistence type="predicted"/>
<feature type="signal peptide" evidence="3">
    <location>
        <begin position="1"/>
        <end position="29"/>
    </location>
</feature>
<keyword evidence="5" id="KW-1185">Reference proteome</keyword>
<feature type="compositionally biased region" description="Pro residues" evidence="1">
    <location>
        <begin position="877"/>
        <end position="892"/>
    </location>
</feature>
<keyword evidence="3" id="KW-0732">Signal</keyword>
<accession>A0ABN9UU23</accession>
<feature type="transmembrane region" description="Helical" evidence="2">
    <location>
        <begin position="590"/>
        <end position="614"/>
    </location>
</feature>
<evidence type="ECO:0000256" key="3">
    <source>
        <dbReference type="SAM" id="SignalP"/>
    </source>
</evidence>
<feature type="chain" id="PRO_5046963835" evidence="3">
    <location>
        <begin position="30"/>
        <end position="1126"/>
    </location>
</feature>
<evidence type="ECO:0000256" key="1">
    <source>
        <dbReference type="SAM" id="MobiDB-lite"/>
    </source>
</evidence>